<protein>
    <submittedName>
        <fullName evidence="1">Uncharacterized protein</fullName>
    </submittedName>
</protein>
<evidence type="ECO:0000313" key="2">
    <source>
        <dbReference type="Proteomes" id="UP000593567"/>
    </source>
</evidence>
<dbReference type="EMBL" id="VXIV02000759">
    <property type="protein sequence ID" value="KAF6036235.1"/>
    <property type="molecule type" value="Genomic_DNA"/>
</dbReference>
<dbReference type="AlphaFoldDB" id="A0A7J7KDG1"/>
<name>A0A7J7KDG1_BUGNE</name>
<keyword evidence="2" id="KW-1185">Reference proteome</keyword>
<gene>
    <name evidence="1" type="ORF">EB796_005443</name>
</gene>
<sequence>MWWSFLVFPVTPARDDQDDCTDYPASTRTASTYAKTIKCDESCVSGVDCLPETTYGSTHASVTDQESELSENTVEEFSSNTNNTQHVDVTTNTQHTNVTMDTQYTNNVTMDTQYTSNVTMDTQYTYNVTMDTQYTNNVTMDTQYTNVTMNTHCTTNVTMDTEYTNRTMDTQYNNKTSDTQNDNLSSSMQNLAASQQSYASTVYDGTASIPNLSNLRSENTGSHMTSGYTSYHTVVEQTSTNETVECHPPDSLLVRETNESAYTREGLLTSFPSTHPVLG</sequence>
<proteinExistence type="predicted"/>
<dbReference type="Proteomes" id="UP000593567">
    <property type="component" value="Unassembled WGS sequence"/>
</dbReference>
<accession>A0A7J7KDG1</accession>
<comment type="caution">
    <text evidence="1">The sequence shown here is derived from an EMBL/GenBank/DDBJ whole genome shotgun (WGS) entry which is preliminary data.</text>
</comment>
<evidence type="ECO:0000313" key="1">
    <source>
        <dbReference type="EMBL" id="KAF6036235.1"/>
    </source>
</evidence>
<reference evidence="1" key="1">
    <citation type="submission" date="2020-06" db="EMBL/GenBank/DDBJ databases">
        <title>Draft genome of Bugula neritina, a colonial animal packing powerful symbionts and potential medicines.</title>
        <authorList>
            <person name="Rayko M."/>
        </authorList>
    </citation>
    <scope>NUCLEOTIDE SEQUENCE [LARGE SCALE GENOMIC DNA]</scope>
    <source>
        <strain evidence="1">Kwan_BN1</strain>
    </source>
</reference>
<organism evidence="1 2">
    <name type="scientific">Bugula neritina</name>
    <name type="common">Brown bryozoan</name>
    <name type="synonym">Sertularia neritina</name>
    <dbReference type="NCBI Taxonomy" id="10212"/>
    <lineage>
        <taxon>Eukaryota</taxon>
        <taxon>Metazoa</taxon>
        <taxon>Spiralia</taxon>
        <taxon>Lophotrochozoa</taxon>
        <taxon>Bryozoa</taxon>
        <taxon>Gymnolaemata</taxon>
        <taxon>Cheilostomatida</taxon>
        <taxon>Flustrina</taxon>
        <taxon>Buguloidea</taxon>
        <taxon>Bugulidae</taxon>
        <taxon>Bugula</taxon>
    </lineage>
</organism>